<dbReference type="AlphaFoldDB" id="H8H1J8"/>
<keyword evidence="1" id="KW-0614">Plasmid</keyword>
<proteinExistence type="predicted"/>
<evidence type="ECO:0000313" key="1">
    <source>
        <dbReference type="EMBL" id="AFD27395.1"/>
    </source>
</evidence>
<dbReference type="HOGENOM" id="CLU_2933735_0_0_0"/>
<name>H8H1J8_DEIGI</name>
<dbReference type="Proteomes" id="UP000007575">
    <property type="component" value="Plasmid P2"/>
</dbReference>
<keyword evidence="2" id="KW-1185">Reference proteome</keyword>
<gene>
    <name evidence="1" type="ordered locus">DGo_PB0126</name>
</gene>
<protein>
    <submittedName>
        <fullName evidence="1">Uncharacterized protein</fullName>
    </submittedName>
</protein>
<dbReference type="KEGG" id="dgo:DGo_PB0126"/>
<sequence length="60" mass="6045">MSTLGQGGEPGAVSGFVTEHAGGAVAMASGDGPAWGEQAEEVRLEEMDVGHGFRVGCVRV</sequence>
<dbReference type="EMBL" id="CP002193">
    <property type="protein sequence ID" value="AFD27395.1"/>
    <property type="molecule type" value="Genomic_DNA"/>
</dbReference>
<accession>H8H1J8</accession>
<evidence type="ECO:0000313" key="2">
    <source>
        <dbReference type="Proteomes" id="UP000007575"/>
    </source>
</evidence>
<reference evidence="1 2" key="1">
    <citation type="journal article" date="2012" name="PLoS ONE">
        <title>Genome sequence and transcriptome analysis of the radioresistant bacterium Deinococcus gobiensis: insights into the extreme environmental adaptations.</title>
        <authorList>
            <person name="Yuan M."/>
            <person name="Chen M."/>
            <person name="Zhang W."/>
            <person name="Lu W."/>
            <person name="Wang J."/>
            <person name="Yang M."/>
            <person name="Zhao P."/>
            <person name="Tang R."/>
            <person name="Li X."/>
            <person name="Hao Y."/>
            <person name="Zhou Z."/>
            <person name="Zhan Y."/>
            <person name="Yu H."/>
            <person name="Teng C."/>
            <person name="Yan Y."/>
            <person name="Ping S."/>
            <person name="Wang Y."/>
            <person name="Lin M."/>
        </authorList>
    </citation>
    <scope>NUCLEOTIDE SEQUENCE [LARGE SCALE GENOMIC DNA]</scope>
    <source>
        <strain evidence="2">DSM 21396 / JCM 16679 / CGMCC 1.7299 / I-0</strain>
        <plasmid evidence="1">P2</plasmid>
    </source>
</reference>
<organism evidence="1 2">
    <name type="scientific">Deinococcus gobiensis (strain DSM 21396 / JCM 16679 / CGMCC 1.7299 / I-0)</name>
    <dbReference type="NCBI Taxonomy" id="745776"/>
    <lineage>
        <taxon>Bacteria</taxon>
        <taxon>Thermotogati</taxon>
        <taxon>Deinococcota</taxon>
        <taxon>Deinococci</taxon>
        <taxon>Deinococcales</taxon>
        <taxon>Deinococcaceae</taxon>
        <taxon>Deinococcus</taxon>
    </lineage>
</organism>
<geneLocation type="plasmid" evidence="1 2">
    <name>P2</name>
</geneLocation>